<evidence type="ECO:0000256" key="1">
    <source>
        <dbReference type="RuleBase" id="RU361178"/>
    </source>
</evidence>
<dbReference type="PANTHER" id="PTHR22891">
    <property type="entry name" value="EUKARYOTIC TRANSLATION INITIATION FACTOR 2C"/>
    <property type="match status" value="1"/>
</dbReference>
<dbReference type="Gene3D" id="2.170.260.10">
    <property type="entry name" value="paz domain"/>
    <property type="match status" value="1"/>
</dbReference>
<protein>
    <submittedName>
        <fullName evidence="5">PIWL1-like protein</fullName>
    </submittedName>
</protein>
<dbReference type="InterPro" id="IPR036085">
    <property type="entry name" value="PAZ_dom_sf"/>
</dbReference>
<dbReference type="SMART" id="SM00950">
    <property type="entry name" value="Piwi"/>
    <property type="match status" value="1"/>
</dbReference>
<evidence type="ECO:0000313" key="5">
    <source>
        <dbReference type="EMBL" id="WAR02492.1"/>
    </source>
</evidence>
<dbReference type="InterPro" id="IPR012337">
    <property type="entry name" value="RNaseH-like_sf"/>
</dbReference>
<evidence type="ECO:0000256" key="2">
    <source>
        <dbReference type="SAM" id="MobiDB-lite"/>
    </source>
</evidence>
<dbReference type="PROSITE" id="PS50822">
    <property type="entry name" value="PIWI"/>
    <property type="match status" value="1"/>
</dbReference>
<feature type="domain" description="PAZ" evidence="3">
    <location>
        <begin position="198"/>
        <end position="311"/>
    </location>
</feature>
<dbReference type="SMART" id="SM00949">
    <property type="entry name" value="PAZ"/>
    <property type="match status" value="1"/>
</dbReference>
<dbReference type="Proteomes" id="UP001164746">
    <property type="component" value="Chromosome 4"/>
</dbReference>
<name>A0ABY7E0G2_MYAAR</name>
<dbReference type="Pfam" id="PF02170">
    <property type="entry name" value="PAZ"/>
    <property type="match status" value="1"/>
</dbReference>
<dbReference type="CDD" id="cd02845">
    <property type="entry name" value="PAZ_piwi_like"/>
    <property type="match status" value="1"/>
</dbReference>
<dbReference type="InterPro" id="IPR003165">
    <property type="entry name" value="Piwi"/>
</dbReference>
<dbReference type="SUPFAM" id="SSF101690">
    <property type="entry name" value="PAZ domain"/>
    <property type="match status" value="1"/>
</dbReference>
<accession>A0ABY7E0G2</accession>
<dbReference type="SUPFAM" id="SSF53098">
    <property type="entry name" value="Ribonuclease H-like"/>
    <property type="match status" value="1"/>
</dbReference>
<gene>
    <name evidence="5" type="ORF">MAR_009050</name>
</gene>
<reference evidence="5" key="1">
    <citation type="submission" date="2022-11" db="EMBL/GenBank/DDBJ databases">
        <title>Centuries of genome instability and evolution in soft-shell clam transmissible cancer (bioRxiv).</title>
        <authorList>
            <person name="Hart S.F.M."/>
            <person name="Yonemitsu M.A."/>
            <person name="Giersch R.M."/>
            <person name="Beal B.F."/>
            <person name="Arriagada G."/>
            <person name="Davis B.W."/>
            <person name="Ostrander E.A."/>
            <person name="Goff S.P."/>
            <person name="Metzger M.J."/>
        </authorList>
    </citation>
    <scope>NUCLEOTIDE SEQUENCE</scope>
    <source>
        <strain evidence="5">MELC-2E11</strain>
        <tissue evidence="5">Siphon/mantle</tissue>
    </source>
</reference>
<dbReference type="Gene3D" id="3.40.50.2300">
    <property type="match status" value="1"/>
</dbReference>
<feature type="region of interest" description="Disordered" evidence="2">
    <location>
        <begin position="1"/>
        <end position="22"/>
    </location>
</feature>
<dbReference type="Pfam" id="PF23278">
    <property type="entry name" value="Piwi_N"/>
    <property type="match status" value="1"/>
</dbReference>
<dbReference type="Pfam" id="PF02171">
    <property type="entry name" value="Piwi"/>
    <property type="match status" value="1"/>
</dbReference>
<dbReference type="InterPro" id="IPR036397">
    <property type="entry name" value="RNaseH_sf"/>
</dbReference>
<dbReference type="CDD" id="cd04658">
    <property type="entry name" value="Piwi_piwi-like_Euk"/>
    <property type="match status" value="1"/>
</dbReference>
<sequence>MSALELGERAQERDPKTMRQEDKVGTAGLQVPLMTNYFSLEHNPDWHQYQYHVTFTPDIQSIKLRKALLYQHEELLGRTRICDGSILYMQHRLPDDVTEVVSQMRHDNSIVQLKIKLTCELQPNDPQCIKVNDIILRTVLGKMGMKLIGRNYYNPELSIPIPQHRLVILPGFVTSIVQYESKVLLNLDLSHKILRSDTVLDIMYDLHHRFTEFEHFKTECLRTLLGTIVLTRYNNKTYRVSDIEWHKNPMDTFRLHDGSEITYKDYYMRQYEITITEESQYLLVIRPSAKDRRRGQTDNIFLVPELCVLTGLSDDARSDFRVMKDVAHNQTVTSFLGSWNLRPSESVMTLQGRVLPKEEIRQPEGNVLKYDQERADWSQDMRGKSMITSVDMIDWLVVFTQRTRNQTQEFVQTLSRVGPPMGMRINNPIPIELHDDRNNSYLQGIKDNLNGRIQMVLIITPTNKKDRYDAIKKLCCVDHPVPSQVVVARTLNKKQMMMSVATKVAIQMNCKMGGRVWALHIPMSGLMVVGLDTYHDSAKKGQSVGGFIASMNQDLTRYFSRCTFQERHQEMVDKLTPCFGAALKKYHEVNGRLPERIIVYRDGVGDGQLEAVKEHEIPQMMEAFTLAAGTNYKPGVAFIVVKKRINSRFFAKHGQNLVNPAPGTVIDNTVTKPDWFDFFLVSQSVRQGTVTPTHYNGTIRVPAPCQYAHKLAFLVGQSIHRDPAVELSDKLFFL</sequence>
<keyword evidence="6" id="KW-1185">Reference proteome</keyword>
<feature type="domain" description="Piwi" evidence="4">
    <location>
        <begin position="455"/>
        <end position="720"/>
    </location>
</feature>
<dbReference type="InterPro" id="IPR003100">
    <property type="entry name" value="PAZ_dom"/>
</dbReference>
<evidence type="ECO:0000259" key="3">
    <source>
        <dbReference type="PROSITE" id="PS50821"/>
    </source>
</evidence>
<dbReference type="PROSITE" id="PS50821">
    <property type="entry name" value="PAZ"/>
    <property type="match status" value="1"/>
</dbReference>
<dbReference type="Gene3D" id="3.30.420.10">
    <property type="entry name" value="Ribonuclease H-like superfamily/Ribonuclease H"/>
    <property type="match status" value="2"/>
</dbReference>
<comment type="similarity">
    <text evidence="1">Belongs to the argonaute family.</text>
</comment>
<evidence type="ECO:0000313" key="6">
    <source>
        <dbReference type="Proteomes" id="UP001164746"/>
    </source>
</evidence>
<evidence type="ECO:0000259" key="4">
    <source>
        <dbReference type="PROSITE" id="PS50822"/>
    </source>
</evidence>
<organism evidence="5 6">
    <name type="scientific">Mya arenaria</name>
    <name type="common">Soft-shell clam</name>
    <dbReference type="NCBI Taxonomy" id="6604"/>
    <lineage>
        <taxon>Eukaryota</taxon>
        <taxon>Metazoa</taxon>
        <taxon>Spiralia</taxon>
        <taxon>Lophotrochozoa</taxon>
        <taxon>Mollusca</taxon>
        <taxon>Bivalvia</taxon>
        <taxon>Autobranchia</taxon>
        <taxon>Heteroconchia</taxon>
        <taxon>Euheterodonta</taxon>
        <taxon>Imparidentia</taxon>
        <taxon>Neoheterodontei</taxon>
        <taxon>Myida</taxon>
        <taxon>Myoidea</taxon>
        <taxon>Myidae</taxon>
        <taxon>Mya</taxon>
    </lineage>
</organism>
<dbReference type="EMBL" id="CP111015">
    <property type="protein sequence ID" value="WAR02492.1"/>
    <property type="molecule type" value="Genomic_DNA"/>
</dbReference>
<proteinExistence type="inferred from homology"/>